<dbReference type="Proteomes" id="UP001153678">
    <property type="component" value="Unassembled WGS sequence"/>
</dbReference>
<organism evidence="1 2">
    <name type="scientific">Funneliformis geosporum</name>
    <dbReference type="NCBI Taxonomy" id="1117311"/>
    <lineage>
        <taxon>Eukaryota</taxon>
        <taxon>Fungi</taxon>
        <taxon>Fungi incertae sedis</taxon>
        <taxon>Mucoromycota</taxon>
        <taxon>Glomeromycotina</taxon>
        <taxon>Glomeromycetes</taxon>
        <taxon>Glomerales</taxon>
        <taxon>Glomeraceae</taxon>
        <taxon>Funneliformis</taxon>
    </lineage>
</organism>
<sequence>MLITDCLNEVFEFLEEDHYTLHSCLLVNRFWCKVSVRNLWRNVWDFKYNFPVIRQMCISSKILSTLIACLPNDLRDYLNDNGIFIYTPTSKSPLFNYISFCRVLSIHEIDRIIFDVLKCQQADIPQSLNRNRHLVSRAILKMFMRQIPCLKELNFLSMGNIRNISNIGFTYFPGATECLRELSILSCSSDVYSEFFYQLSQICGNIQSISIKFEGFVSHGLKDLISSQKYLKQLSLTQYSHKVKWKDVISLLTSSSDTLTNIKVLVLSLNHMGNFEDFKELQHVTFSLLQNLKFPHRFPECEYLYKFLEINGKNLKCLHIADSDRSLNLLIAKSCPNLRILTTTFTDNEIDTLEIILSNCQQLESIKVWCGYGCLDEKILLEILTDFSPRNFYKLKLIHKANSRLFPKDLEEFFVRWSHRVPLKPLVLIIIKRYRVKSLEIQRENMKVLEKYKKLGVIKKLETVKFDDD</sequence>
<accession>A0A9W4WHN2</accession>
<keyword evidence="2" id="KW-1185">Reference proteome</keyword>
<dbReference type="EMBL" id="CAMKVN010000041">
    <property type="protein sequence ID" value="CAI2162524.1"/>
    <property type="molecule type" value="Genomic_DNA"/>
</dbReference>
<dbReference type="OrthoDB" id="10301632at2759"/>
<proteinExistence type="predicted"/>
<dbReference type="Gene3D" id="3.80.10.10">
    <property type="entry name" value="Ribonuclease Inhibitor"/>
    <property type="match status" value="2"/>
</dbReference>
<name>A0A9W4WHN2_9GLOM</name>
<comment type="caution">
    <text evidence="1">The sequence shown here is derived from an EMBL/GenBank/DDBJ whole genome shotgun (WGS) entry which is preliminary data.</text>
</comment>
<dbReference type="AlphaFoldDB" id="A0A9W4WHN2"/>
<gene>
    <name evidence="1" type="ORF">FWILDA_LOCUS603</name>
</gene>
<reference evidence="1" key="1">
    <citation type="submission" date="2022-08" db="EMBL/GenBank/DDBJ databases">
        <authorList>
            <person name="Kallberg Y."/>
            <person name="Tangrot J."/>
            <person name="Rosling A."/>
        </authorList>
    </citation>
    <scope>NUCLEOTIDE SEQUENCE</scope>
    <source>
        <strain evidence="1">Wild A</strain>
    </source>
</reference>
<dbReference type="SUPFAM" id="SSF52047">
    <property type="entry name" value="RNI-like"/>
    <property type="match status" value="1"/>
</dbReference>
<protein>
    <submittedName>
        <fullName evidence="1">13026_t:CDS:1</fullName>
    </submittedName>
</protein>
<evidence type="ECO:0000313" key="1">
    <source>
        <dbReference type="EMBL" id="CAI2162524.1"/>
    </source>
</evidence>
<evidence type="ECO:0000313" key="2">
    <source>
        <dbReference type="Proteomes" id="UP001153678"/>
    </source>
</evidence>
<dbReference type="InterPro" id="IPR032675">
    <property type="entry name" value="LRR_dom_sf"/>
</dbReference>